<evidence type="ECO:0000256" key="8">
    <source>
        <dbReference type="SAM" id="MobiDB-lite"/>
    </source>
</evidence>
<dbReference type="GO" id="GO:0005886">
    <property type="term" value="C:plasma membrane"/>
    <property type="evidence" value="ECO:0007669"/>
    <property type="project" value="TreeGrafter"/>
</dbReference>
<dbReference type="InterPro" id="IPR051410">
    <property type="entry name" value="Ferric/Cupric_Reductase"/>
</dbReference>
<evidence type="ECO:0000256" key="6">
    <source>
        <dbReference type="ARBA" id="ARBA00023136"/>
    </source>
</evidence>
<keyword evidence="2" id="KW-0813">Transport</keyword>
<evidence type="ECO:0000256" key="1">
    <source>
        <dbReference type="ARBA" id="ARBA00004141"/>
    </source>
</evidence>
<dbReference type="InterPro" id="IPR017927">
    <property type="entry name" value="FAD-bd_FR_type"/>
</dbReference>
<keyword evidence="7" id="KW-0325">Glycoprotein</keyword>
<dbReference type="InterPro" id="IPR013112">
    <property type="entry name" value="FAD-bd_8"/>
</dbReference>
<comment type="subcellular location">
    <subcellularLocation>
        <location evidence="1">Membrane</location>
        <topology evidence="1">Multi-pass membrane protein</topology>
    </subcellularLocation>
</comment>
<keyword evidence="5" id="KW-0406">Ion transport</keyword>
<dbReference type="Proteomes" id="UP000800041">
    <property type="component" value="Unassembled WGS sequence"/>
</dbReference>
<dbReference type="InterPro" id="IPR013130">
    <property type="entry name" value="Fe3_Rdtase_TM_dom"/>
</dbReference>
<keyword evidence="4 9" id="KW-1133">Transmembrane helix</keyword>
<feature type="transmembrane region" description="Helical" evidence="9">
    <location>
        <begin position="272"/>
        <end position="291"/>
    </location>
</feature>
<dbReference type="Pfam" id="PF08022">
    <property type="entry name" value="FAD_binding_8"/>
    <property type="match status" value="1"/>
</dbReference>
<evidence type="ECO:0000313" key="13">
    <source>
        <dbReference type="Proteomes" id="UP000800041"/>
    </source>
</evidence>
<feature type="signal peptide" evidence="10">
    <location>
        <begin position="1"/>
        <end position="18"/>
    </location>
</feature>
<feature type="transmembrane region" description="Helical" evidence="9">
    <location>
        <begin position="375"/>
        <end position="395"/>
    </location>
</feature>
<dbReference type="GO" id="GO:0006879">
    <property type="term" value="P:intracellular iron ion homeostasis"/>
    <property type="evidence" value="ECO:0007669"/>
    <property type="project" value="TreeGrafter"/>
</dbReference>
<evidence type="ECO:0000256" key="4">
    <source>
        <dbReference type="ARBA" id="ARBA00022989"/>
    </source>
</evidence>
<dbReference type="SFLD" id="SFLDG01168">
    <property type="entry name" value="Ferric_reductase_subgroup_(FRE"/>
    <property type="match status" value="1"/>
</dbReference>
<keyword evidence="13" id="KW-1185">Reference proteome</keyword>
<feature type="chain" id="PRO_5026061621" description="FAD-binding FR-type domain-containing protein" evidence="10">
    <location>
        <begin position="19"/>
        <end position="691"/>
    </location>
</feature>
<evidence type="ECO:0000256" key="9">
    <source>
        <dbReference type="SAM" id="Phobius"/>
    </source>
</evidence>
<organism evidence="12 13">
    <name type="scientific">Aulographum hederae CBS 113979</name>
    <dbReference type="NCBI Taxonomy" id="1176131"/>
    <lineage>
        <taxon>Eukaryota</taxon>
        <taxon>Fungi</taxon>
        <taxon>Dikarya</taxon>
        <taxon>Ascomycota</taxon>
        <taxon>Pezizomycotina</taxon>
        <taxon>Dothideomycetes</taxon>
        <taxon>Pleosporomycetidae</taxon>
        <taxon>Aulographales</taxon>
        <taxon>Aulographaceae</taxon>
    </lineage>
</organism>
<keyword evidence="3 9" id="KW-0812">Transmembrane</keyword>
<sequence length="691" mass="76554">MKSSTLFCLISSFSAAQALIGYPISMYKPLCAFSCRDSISSAPLSCSEEGHGGGHMGHGGSAMTTPECRSADTPFLTTLAFCINSTCSAFGIETWRLEKYWADKCTGDPSVLPKWTYSDTLRQLQGAPAQELPEEEAVLNYTALVPHETWDGNYRTLENFEEQETKHSRYGIVLLVAGFALPIVLTAIGYLPYMTGVYEKLRPYIIYPSTVGSYHIRPLPYLLGNAPTAGQALYIAFFVILNVAMTAAGYRATQPNMWFASTYQEIMAYSSARTGVLAFALAPLVILFSGRNNILLWVTGWSHSTFMVLHRWVARIFGIQVILHSVLELALYIDMGEYEVELVQPYWIWGIVATVACCIMLVVSGLYFRRLSYEVFLVVHIIMAVFVLAGSWYHVELLFERRWGYEYWIYAACAVWFFDRLLRVLRIAKVGVCRTKVTELGDNYVRLDVKDVRWTATPGRHAYAHFPLLSKLTPWTNHPFSIIPTAMLQPRKSPTSSSSDGDASSASSQTRDVEKSMGAHTTTTTITSPQPATTAGVSFYIKKGTGCTRHLRTTTSLLTLLDGPYPSSSPSAILKCDRLLLIGGGIGITGLLPWATAHPNVKLAWSVKEEAQCVVDDLATVLKGIRERDVRVGERFDVGGLLEEEVRAGWGRIGVVVCGPGGLCDDVRAEVVRKGREGVTRFELEVDAFSW</sequence>
<dbReference type="GO" id="GO:0000293">
    <property type="term" value="F:ferric-chelate reductase activity"/>
    <property type="evidence" value="ECO:0007669"/>
    <property type="project" value="TreeGrafter"/>
</dbReference>
<dbReference type="SUPFAM" id="SSF52343">
    <property type="entry name" value="Ferredoxin reductase-like, C-terminal NADP-linked domain"/>
    <property type="match status" value="1"/>
</dbReference>
<dbReference type="Pfam" id="PF01794">
    <property type="entry name" value="Ferric_reduct"/>
    <property type="match status" value="1"/>
</dbReference>
<keyword evidence="10" id="KW-0732">Signal</keyword>
<evidence type="ECO:0000256" key="3">
    <source>
        <dbReference type="ARBA" id="ARBA00022692"/>
    </source>
</evidence>
<evidence type="ECO:0000256" key="10">
    <source>
        <dbReference type="SAM" id="SignalP"/>
    </source>
</evidence>
<evidence type="ECO:0000259" key="11">
    <source>
        <dbReference type="PROSITE" id="PS51384"/>
    </source>
</evidence>
<feature type="transmembrane region" description="Helical" evidence="9">
    <location>
        <begin position="232"/>
        <end position="252"/>
    </location>
</feature>
<dbReference type="OrthoDB" id="167398at2759"/>
<name>A0A6G1GU47_9PEZI</name>
<dbReference type="EMBL" id="ML977169">
    <property type="protein sequence ID" value="KAF1984279.1"/>
    <property type="molecule type" value="Genomic_DNA"/>
</dbReference>
<dbReference type="GO" id="GO:0006826">
    <property type="term" value="P:iron ion transport"/>
    <property type="evidence" value="ECO:0007669"/>
    <property type="project" value="TreeGrafter"/>
</dbReference>
<dbReference type="Gene3D" id="3.40.50.80">
    <property type="entry name" value="Nucleotide-binding domain of ferredoxin-NADP reductase (FNR) module"/>
    <property type="match status" value="1"/>
</dbReference>
<feature type="region of interest" description="Disordered" evidence="8">
    <location>
        <begin position="489"/>
        <end position="529"/>
    </location>
</feature>
<dbReference type="PANTHER" id="PTHR32361:SF9">
    <property type="entry name" value="FERRIC REDUCTASE TRANSMEMBRANE COMPONENT 3-RELATED"/>
    <property type="match status" value="1"/>
</dbReference>
<feature type="transmembrane region" description="Helical" evidence="9">
    <location>
        <begin position="170"/>
        <end position="193"/>
    </location>
</feature>
<feature type="domain" description="FAD-binding FR-type" evidence="11">
    <location>
        <begin position="414"/>
        <end position="571"/>
    </location>
</feature>
<dbReference type="PROSITE" id="PS51384">
    <property type="entry name" value="FAD_FR"/>
    <property type="match status" value="1"/>
</dbReference>
<proteinExistence type="predicted"/>
<evidence type="ECO:0000256" key="5">
    <source>
        <dbReference type="ARBA" id="ARBA00023065"/>
    </source>
</evidence>
<protein>
    <recommendedName>
        <fullName evidence="11">FAD-binding FR-type domain-containing protein</fullName>
    </recommendedName>
</protein>
<evidence type="ECO:0000313" key="12">
    <source>
        <dbReference type="EMBL" id="KAF1984279.1"/>
    </source>
</evidence>
<dbReference type="AlphaFoldDB" id="A0A6G1GU47"/>
<dbReference type="SFLD" id="SFLDS00052">
    <property type="entry name" value="Ferric_Reductase_Domain"/>
    <property type="match status" value="1"/>
</dbReference>
<dbReference type="GO" id="GO:0015677">
    <property type="term" value="P:copper ion import"/>
    <property type="evidence" value="ECO:0007669"/>
    <property type="project" value="TreeGrafter"/>
</dbReference>
<dbReference type="InterPro" id="IPR039261">
    <property type="entry name" value="FNR_nucleotide-bd"/>
</dbReference>
<evidence type="ECO:0000256" key="7">
    <source>
        <dbReference type="ARBA" id="ARBA00023180"/>
    </source>
</evidence>
<keyword evidence="6 9" id="KW-0472">Membrane</keyword>
<reference evidence="12" key="1">
    <citation type="journal article" date="2020" name="Stud. Mycol.">
        <title>101 Dothideomycetes genomes: a test case for predicting lifestyles and emergence of pathogens.</title>
        <authorList>
            <person name="Haridas S."/>
            <person name="Albert R."/>
            <person name="Binder M."/>
            <person name="Bloem J."/>
            <person name="Labutti K."/>
            <person name="Salamov A."/>
            <person name="Andreopoulos B."/>
            <person name="Baker S."/>
            <person name="Barry K."/>
            <person name="Bills G."/>
            <person name="Bluhm B."/>
            <person name="Cannon C."/>
            <person name="Castanera R."/>
            <person name="Culley D."/>
            <person name="Daum C."/>
            <person name="Ezra D."/>
            <person name="Gonzalez J."/>
            <person name="Henrissat B."/>
            <person name="Kuo A."/>
            <person name="Liang C."/>
            <person name="Lipzen A."/>
            <person name="Lutzoni F."/>
            <person name="Magnuson J."/>
            <person name="Mondo S."/>
            <person name="Nolan M."/>
            <person name="Ohm R."/>
            <person name="Pangilinan J."/>
            <person name="Park H.-J."/>
            <person name="Ramirez L."/>
            <person name="Alfaro M."/>
            <person name="Sun H."/>
            <person name="Tritt A."/>
            <person name="Yoshinaga Y."/>
            <person name="Zwiers L.-H."/>
            <person name="Turgeon B."/>
            <person name="Goodwin S."/>
            <person name="Spatafora J."/>
            <person name="Crous P."/>
            <person name="Grigoriev I."/>
        </authorList>
    </citation>
    <scope>NUCLEOTIDE SEQUENCE</scope>
    <source>
        <strain evidence="12">CBS 113979</strain>
    </source>
</reference>
<gene>
    <name evidence="12" type="ORF">K402DRAFT_406240</name>
</gene>
<feature type="compositionally biased region" description="Low complexity" evidence="8">
    <location>
        <begin position="496"/>
        <end position="508"/>
    </location>
</feature>
<dbReference type="PANTHER" id="PTHR32361">
    <property type="entry name" value="FERRIC/CUPRIC REDUCTASE TRANSMEMBRANE COMPONENT"/>
    <property type="match status" value="1"/>
</dbReference>
<accession>A0A6G1GU47</accession>
<evidence type="ECO:0000256" key="2">
    <source>
        <dbReference type="ARBA" id="ARBA00022448"/>
    </source>
</evidence>
<feature type="transmembrane region" description="Helical" evidence="9">
    <location>
        <begin position="345"/>
        <end position="368"/>
    </location>
</feature>